<evidence type="ECO:0008006" key="9">
    <source>
        <dbReference type="Google" id="ProtNLM"/>
    </source>
</evidence>
<reference evidence="7" key="3">
    <citation type="submission" date="2021-05" db="UniProtKB">
        <authorList>
            <consortium name="EnsemblPlants"/>
        </authorList>
    </citation>
    <scope>IDENTIFICATION</scope>
    <source>
        <strain evidence="7">cv. B73</strain>
    </source>
</reference>
<protein>
    <recommendedName>
        <fullName evidence="9">Cytochrome P450 704C1</fullName>
    </recommendedName>
</protein>
<dbReference type="GO" id="GO:0020037">
    <property type="term" value="F:heme binding"/>
    <property type="evidence" value="ECO:0007669"/>
    <property type="project" value="InterPro"/>
</dbReference>
<keyword evidence="6" id="KW-1133">Transmembrane helix</keyword>
<evidence type="ECO:0000256" key="2">
    <source>
        <dbReference type="ARBA" id="ARBA00022723"/>
    </source>
</evidence>
<feature type="compositionally biased region" description="Basic and acidic residues" evidence="5">
    <location>
        <begin position="362"/>
        <end position="371"/>
    </location>
</feature>
<feature type="transmembrane region" description="Helical" evidence="6">
    <location>
        <begin position="6"/>
        <end position="25"/>
    </location>
</feature>
<keyword evidence="3" id="KW-0560">Oxidoreductase</keyword>
<keyword evidence="8" id="KW-1185">Reference proteome</keyword>
<dbReference type="Pfam" id="PF00067">
    <property type="entry name" value="p450"/>
    <property type="match status" value="1"/>
</dbReference>
<evidence type="ECO:0000256" key="5">
    <source>
        <dbReference type="SAM" id="MobiDB-lite"/>
    </source>
</evidence>
<feature type="region of interest" description="Disordered" evidence="5">
    <location>
        <begin position="462"/>
        <end position="486"/>
    </location>
</feature>
<organism evidence="7 8">
    <name type="scientific">Zea mays</name>
    <name type="common">Maize</name>
    <dbReference type="NCBI Taxonomy" id="4577"/>
    <lineage>
        <taxon>Eukaryota</taxon>
        <taxon>Viridiplantae</taxon>
        <taxon>Streptophyta</taxon>
        <taxon>Embryophyta</taxon>
        <taxon>Tracheophyta</taxon>
        <taxon>Spermatophyta</taxon>
        <taxon>Magnoliopsida</taxon>
        <taxon>Liliopsida</taxon>
        <taxon>Poales</taxon>
        <taxon>Poaceae</taxon>
        <taxon>PACMAD clade</taxon>
        <taxon>Panicoideae</taxon>
        <taxon>Andropogonodae</taxon>
        <taxon>Andropogoneae</taxon>
        <taxon>Tripsacinae</taxon>
        <taxon>Zea</taxon>
    </lineage>
</organism>
<dbReference type="GO" id="GO:0004497">
    <property type="term" value="F:monooxygenase activity"/>
    <property type="evidence" value="ECO:0007669"/>
    <property type="project" value="InterPro"/>
</dbReference>
<keyword evidence="6" id="KW-0812">Transmembrane</keyword>
<evidence type="ECO:0000256" key="4">
    <source>
        <dbReference type="ARBA" id="ARBA00023004"/>
    </source>
</evidence>
<evidence type="ECO:0000256" key="1">
    <source>
        <dbReference type="ARBA" id="ARBA00010617"/>
    </source>
</evidence>
<dbReference type="SUPFAM" id="SSF48264">
    <property type="entry name" value="Cytochrome P450"/>
    <property type="match status" value="1"/>
</dbReference>
<dbReference type="InterPro" id="IPR001128">
    <property type="entry name" value="Cyt_P450"/>
</dbReference>
<dbReference type="Gene3D" id="1.10.630.10">
    <property type="entry name" value="Cytochrome P450"/>
    <property type="match status" value="1"/>
</dbReference>
<comment type="similarity">
    <text evidence="1">Belongs to the cytochrome P450 family.</text>
</comment>
<dbReference type="InterPro" id="IPR036396">
    <property type="entry name" value="Cyt_P450_sf"/>
</dbReference>
<keyword evidence="4" id="KW-0408">Iron</keyword>
<evidence type="ECO:0000256" key="3">
    <source>
        <dbReference type="ARBA" id="ARBA00023002"/>
    </source>
</evidence>
<feature type="compositionally biased region" description="Basic residues" evidence="5">
    <location>
        <begin position="344"/>
        <end position="361"/>
    </location>
</feature>
<evidence type="ECO:0000313" key="8">
    <source>
        <dbReference type="Proteomes" id="UP000007305"/>
    </source>
</evidence>
<dbReference type="Gramene" id="Zm00001eb073480_T002">
    <property type="protein sequence ID" value="Zm00001eb073480_P002"/>
    <property type="gene ID" value="Zm00001eb073480"/>
</dbReference>
<keyword evidence="2" id="KW-0479">Metal-binding</keyword>
<reference evidence="8" key="1">
    <citation type="submission" date="2015-12" db="EMBL/GenBank/DDBJ databases">
        <title>Update maize B73 reference genome by single molecule sequencing technologies.</title>
        <authorList>
            <consortium name="Maize Genome Sequencing Project"/>
            <person name="Ware D."/>
        </authorList>
    </citation>
    <scope>NUCLEOTIDE SEQUENCE [LARGE SCALE GENOMIC DNA]</scope>
    <source>
        <strain evidence="8">cv. B73</strain>
    </source>
</reference>
<dbReference type="GO" id="GO:0005506">
    <property type="term" value="F:iron ion binding"/>
    <property type="evidence" value="ECO:0007669"/>
    <property type="project" value="InterPro"/>
</dbReference>
<name>A0A804MBM9_MAIZE</name>
<dbReference type="Proteomes" id="UP000007305">
    <property type="component" value="Chromosome 2"/>
</dbReference>
<dbReference type="EnsemblPlants" id="Zm00001eb073480_T002">
    <property type="protein sequence ID" value="Zm00001eb073480_P002"/>
    <property type="gene ID" value="Zm00001eb073480"/>
</dbReference>
<keyword evidence="6" id="KW-0472">Membrane</keyword>
<accession>A0A804MBM9</accession>
<dbReference type="PANTHER" id="PTHR24296">
    <property type="entry name" value="CYTOCHROME P450"/>
    <property type="match status" value="1"/>
</dbReference>
<feature type="region of interest" description="Disordered" evidence="5">
    <location>
        <begin position="241"/>
        <end position="389"/>
    </location>
</feature>
<dbReference type="GO" id="GO:0016705">
    <property type="term" value="F:oxidoreductase activity, acting on paired donors, with incorporation or reduction of molecular oxygen"/>
    <property type="evidence" value="ECO:0007669"/>
    <property type="project" value="InterPro"/>
</dbReference>
<sequence length="531" mass="58753">MDSPPLQPTVFSLILALVLVLYLALRRRGGGKNRSYPPVAGTVLHQLFNFGRLMDYIYTVEPANVEYILKTNFGNYGKGSTLHELSEDLLGDGIFNVDGAKWRHQRKVASHEFSTRVLRDYSTGVFRDTAAELAGIVAAAAAAGEKLDMQELLMRSTLDSIFKVGFGVNLGVLSGSSEEGAAFAKAFDDASEQVLHRFLDPFWKAKRFLNLSSEAAMKRSLRTINDFVYAVVDRKIEQMGRDQQEFVSPEDTTSPYMMGADGSTRGDDSPDTVTFSLTGQERGHPVEVPGGAGERSRLLRQQVPAGHHPQLRDRRPRHDRGDPVVVPLRALQEPEHPGQDRAGGARRHLGRRRRPRRSRARRVPDRGRHQQDALPARGADGDPPALPFRTHRELFGTRHLPGTHTSWLVLHRTSAVGGLIGWWMTWLRGCCCCAGRQVLLFGRHVAGRLRCQERGHGELPAVPNGQDAVPVGRGRRGVQAGEVAGRRRRLRPREPLQVHGFPGGPSRLLGKGIRVQADEDLRGCASLPVQV</sequence>
<evidence type="ECO:0000256" key="6">
    <source>
        <dbReference type="SAM" id="Phobius"/>
    </source>
</evidence>
<dbReference type="AlphaFoldDB" id="A0A804MBM9"/>
<dbReference type="InParanoid" id="A0A804MBM9"/>
<reference evidence="7" key="2">
    <citation type="submission" date="2019-07" db="EMBL/GenBank/DDBJ databases">
        <authorList>
            <person name="Seetharam A."/>
            <person name="Woodhouse M."/>
            <person name="Cannon E."/>
        </authorList>
    </citation>
    <scope>NUCLEOTIDE SEQUENCE [LARGE SCALE GENOMIC DNA]</scope>
    <source>
        <strain evidence="7">cv. B73</strain>
    </source>
</reference>
<proteinExistence type="inferred from homology"/>
<evidence type="ECO:0000313" key="7">
    <source>
        <dbReference type="EnsemblPlants" id="Zm00001eb073480_P002"/>
    </source>
</evidence>